<evidence type="ECO:0000313" key="2">
    <source>
        <dbReference type="EMBL" id="KAL3858150.1"/>
    </source>
</evidence>
<reference evidence="2 3" key="1">
    <citation type="submission" date="2024-11" db="EMBL/GenBank/DDBJ databases">
        <title>Chromosome-level genome assembly of the freshwater bivalve Anodonta woodiana.</title>
        <authorList>
            <person name="Chen X."/>
        </authorList>
    </citation>
    <scope>NUCLEOTIDE SEQUENCE [LARGE SCALE GENOMIC DNA]</scope>
    <source>
        <strain evidence="2">MN2024</strain>
        <tissue evidence="2">Gills</tissue>
    </source>
</reference>
<feature type="transmembrane region" description="Helical" evidence="1">
    <location>
        <begin position="66"/>
        <end position="84"/>
    </location>
</feature>
<dbReference type="Proteomes" id="UP001634394">
    <property type="component" value="Unassembled WGS sequence"/>
</dbReference>
<feature type="transmembrane region" description="Helical" evidence="1">
    <location>
        <begin position="96"/>
        <end position="115"/>
    </location>
</feature>
<keyword evidence="1" id="KW-0812">Transmembrane</keyword>
<evidence type="ECO:0000256" key="1">
    <source>
        <dbReference type="SAM" id="Phobius"/>
    </source>
</evidence>
<dbReference type="AlphaFoldDB" id="A0ABD3V9I3"/>
<sequence>MTDYTDILMGVAFLILFLIFATRKYQTWLTADMIFTAIMGICLLIDPGASIKMETTGLKVHALHRFMNRLFASMLLGPLLIWYRCRKTNDETVLGSMLWSRVVGGLPLVILITHGHMTYSFFMEKHFWFGILGNFLWWLVNVVHLWKSRPCMCRQQIQGSLNLILNIWFLIDFVGSLALMAFPGRLLTFQTIHVDKHSMHTCRAVGALLLGTSIFNWYAPSYLSDTDRKTVFISGIATNLLVILSTLVGYCVDGLQSSKEQLLLVVGAVLLRFCPLLFGLYLFKTDITTNTKSTDRRVHHIHSMNKKKASST</sequence>
<feature type="transmembrane region" description="Helical" evidence="1">
    <location>
        <begin position="127"/>
        <end position="146"/>
    </location>
</feature>
<comment type="caution">
    <text evidence="2">The sequence shown here is derived from an EMBL/GenBank/DDBJ whole genome shotgun (WGS) entry which is preliminary data.</text>
</comment>
<evidence type="ECO:0000313" key="3">
    <source>
        <dbReference type="Proteomes" id="UP001634394"/>
    </source>
</evidence>
<keyword evidence="3" id="KW-1185">Reference proteome</keyword>
<feature type="transmembrane region" description="Helical" evidence="1">
    <location>
        <begin position="231"/>
        <end position="250"/>
    </location>
</feature>
<proteinExistence type="predicted"/>
<keyword evidence="1" id="KW-0472">Membrane</keyword>
<feature type="transmembrane region" description="Helical" evidence="1">
    <location>
        <begin position="262"/>
        <end position="283"/>
    </location>
</feature>
<accession>A0ABD3V9I3</accession>
<keyword evidence="1" id="KW-1133">Transmembrane helix</keyword>
<feature type="transmembrane region" description="Helical" evidence="1">
    <location>
        <begin position="7"/>
        <end position="22"/>
    </location>
</feature>
<feature type="transmembrane region" description="Helical" evidence="1">
    <location>
        <begin position="28"/>
        <end position="45"/>
    </location>
</feature>
<organism evidence="2 3">
    <name type="scientific">Sinanodonta woodiana</name>
    <name type="common">Chinese pond mussel</name>
    <name type="synonym">Anodonta woodiana</name>
    <dbReference type="NCBI Taxonomy" id="1069815"/>
    <lineage>
        <taxon>Eukaryota</taxon>
        <taxon>Metazoa</taxon>
        <taxon>Spiralia</taxon>
        <taxon>Lophotrochozoa</taxon>
        <taxon>Mollusca</taxon>
        <taxon>Bivalvia</taxon>
        <taxon>Autobranchia</taxon>
        <taxon>Heteroconchia</taxon>
        <taxon>Palaeoheterodonta</taxon>
        <taxon>Unionida</taxon>
        <taxon>Unionoidea</taxon>
        <taxon>Unionidae</taxon>
        <taxon>Unioninae</taxon>
        <taxon>Sinanodonta</taxon>
    </lineage>
</organism>
<gene>
    <name evidence="2" type="ORF">ACJMK2_012757</name>
</gene>
<name>A0ABD3V9I3_SINWO</name>
<feature type="transmembrane region" description="Helical" evidence="1">
    <location>
        <begin position="200"/>
        <end position="219"/>
    </location>
</feature>
<feature type="transmembrane region" description="Helical" evidence="1">
    <location>
        <begin position="166"/>
        <end position="188"/>
    </location>
</feature>
<protein>
    <submittedName>
        <fullName evidence="2">Uncharacterized protein</fullName>
    </submittedName>
</protein>
<dbReference type="EMBL" id="JBJQND010000013">
    <property type="protein sequence ID" value="KAL3858150.1"/>
    <property type="molecule type" value="Genomic_DNA"/>
</dbReference>